<dbReference type="GO" id="GO:0043425">
    <property type="term" value="F:bHLH transcription factor binding"/>
    <property type="evidence" value="ECO:0007669"/>
    <property type="project" value="EnsemblMetazoa"/>
</dbReference>
<dbReference type="OrthoDB" id="7788762at2759"/>
<evidence type="ECO:0000313" key="2">
    <source>
        <dbReference type="EMBL" id="EDW36615.1"/>
    </source>
</evidence>
<dbReference type="GO" id="GO:0061629">
    <property type="term" value="F:RNA polymerase II-specific DNA-binding transcription factor binding"/>
    <property type="evidence" value="ECO:0007669"/>
    <property type="project" value="EnsemblMetazoa"/>
</dbReference>
<keyword evidence="3" id="KW-1185">Reference proteome</keyword>
<dbReference type="AlphaFoldDB" id="B4H9V8"/>
<protein>
    <submittedName>
        <fullName evidence="2">GL15998</fullName>
    </submittedName>
</protein>
<feature type="region of interest" description="Disordered" evidence="1">
    <location>
        <begin position="1"/>
        <end position="61"/>
    </location>
</feature>
<dbReference type="GO" id="GO:0043069">
    <property type="term" value="P:negative regulation of programmed cell death"/>
    <property type="evidence" value="ECO:0007669"/>
    <property type="project" value="EnsemblMetazoa"/>
</dbReference>
<evidence type="ECO:0000313" key="3">
    <source>
        <dbReference type="Proteomes" id="UP000008744"/>
    </source>
</evidence>
<sequence length="367" mass="38243">MEETTRSRNSSTSQSQDVEDLQQDIPYFGEPPAPTPRAASASGTASSTDFGTESGFDTDLLSLGKTDCNLAEYDPSAIDWDPDTDAGDAEPELAPELKLQPKTAGRTNQGGESVGVGVSGRDAIDDVDGDDSNGLDDSYPDENESSVLGSDYGVSGSGSAANSYYQSPTPSNCELMLRPPSSSVYHFNYRSPASPVPGMGMPAPPGGSPAGSSSSGGGRLHPYAHSPGLSQGPHGAASPSFYPNMWYPNSPYSSAGTGSGVGVGVGVGVGAGVTRYGGYGPAAGGSPGTGTGTGPGPGFGAHTAHRHPLHHQYPHMPVPHPHPHPHQHTHHHPQLQHQHQHPHPHPHQHPHPHPHETMMEMFQLSNR</sequence>
<feature type="compositionally biased region" description="Basic residues" evidence="1">
    <location>
        <begin position="303"/>
        <end position="313"/>
    </location>
</feature>
<feature type="compositionally biased region" description="Acidic residues" evidence="1">
    <location>
        <begin position="125"/>
        <end position="144"/>
    </location>
</feature>
<dbReference type="HOGENOM" id="CLU_043208_0_0_1"/>
<feature type="compositionally biased region" description="Acidic residues" evidence="1">
    <location>
        <begin position="80"/>
        <end position="93"/>
    </location>
</feature>
<organism evidence="3">
    <name type="scientific">Drosophila persimilis</name>
    <name type="common">Fruit fly</name>
    <dbReference type="NCBI Taxonomy" id="7234"/>
    <lineage>
        <taxon>Eukaryota</taxon>
        <taxon>Metazoa</taxon>
        <taxon>Ecdysozoa</taxon>
        <taxon>Arthropoda</taxon>
        <taxon>Hexapoda</taxon>
        <taxon>Insecta</taxon>
        <taxon>Pterygota</taxon>
        <taxon>Neoptera</taxon>
        <taxon>Endopterygota</taxon>
        <taxon>Diptera</taxon>
        <taxon>Brachycera</taxon>
        <taxon>Muscomorpha</taxon>
        <taxon>Ephydroidea</taxon>
        <taxon>Drosophilidae</taxon>
        <taxon>Drosophila</taxon>
        <taxon>Sophophora</taxon>
    </lineage>
</organism>
<feature type="region of interest" description="Disordered" evidence="1">
    <location>
        <begin position="284"/>
        <end position="355"/>
    </location>
</feature>
<dbReference type="GO" id="GO:0035626">
    <property type="term" value="P:juvenile hormone mediated signaling pathway"/>
    <property type="evidence" value="ECO:0007669"/>
    <property type="project" value="EnsemblMetazoa"/>
</dbReference>
<feature type="compositionally biased region" description="Polar residues" evidence="1">
    <location>
        <begin position="157"/>
        <end position="170"/>
    </location>
</feature>
<feature type="compositionally biased region" description="Basic residues" evidence="1">
    <location>
        <begin position="321"/>
        <end position="352"/>
    </location>
</feature>
<proteinExistence type="predicted"/>
<dbReference type="STRING" id="7234.B4H9V8"/>
<evidence type="ECO:0000256" key="1">
    <source>
        <dbReference type="SAM" id="MobiDB-lite"/>
    </source>
</evidence>
<feature type="region of interest" description="Disordered" evidence="1">
    <location>
        <begin position="196"/>
        <end position="236"/>
    </location>
</feature>
<feature type="region of interest" description="Disordered" evidence="1">
    <location>
        <begin position="73"/>
        <end position="170"/>
    </location>
</feature>
<feature type="compositionally biased region" description="Low complexity" evidence="1">
    <location>
        <begin position="36"/>
        <end position="48"/>
    </location>
</feature>
<dbReference type="GO" id="GO:0004879">
    <property type="term" value="F:nuclear receptor activity"/>
    <property type="evidence" value="ECO:0007669"/>
    <property type="project" value="EnsemblMetazoa"/>
</dbReference>
<accession>B4H9V8</accession>
<reference evidence="2 3" key="1">
    <citation type="journal article" date="2007" name="Nature">
        <title>Evolution of genes and genomes on the Drosophila phylogeny.</title>
        <authorList>
            <consortium name="Drosophila 12 Genomes Consortium"/>
            <person name="Clark A.G."/>
            <person name="Eisen M.B."/>
            <person name="Smith D.R."/>
            <person name="Bergman C.M."/>
            <person name="Oliver B."/>
            <person name="Markow T.A."/>
            <person name="Kaufman T.C."/>
            <person name="Kellis M."/>
            <person name="Gelbart W."/>
            <person name="Iyer V.N."/>
            <person name="Pollard D.A."/>
            <person name="Sackton T.B."/>
            <person name="Larracuente A.M."/>
            <person name="Singh N.D."/>
            <person name="Abad J.P."/>
            <person name="Abt D.N."/>
            <person name="Adryan B."/>
            <person name="Aguade M."/>
            <person name="Akashi H."/>
            <person name="Anderson W.W."/>
            <person name="Aquadro C.F."/>
            <person name="Ardell D.H."/>
            <person name="Arguello R."/>
            <person name="Artieri C.G."/>
            <person name="Barbash D.A."/>
            <person name="Barker D."/>
            <person name="Barsanti P."/>
            <person name="Batterham P."/>
            <person name="Batzoglou S."/>
            <person name="Begun D."/>
            <person name="Bhutkar A."/>
            <person name="Blanco E."/>
            <person name="Bosak S.A."/>
            <person name="Bradley R.K."/>
            <person name="Brand A.D."/>
            <person name="Brent M.R."/>
            <person name="Brooks A.N."/>
            <person name="Brown R.H."/>
            <person name="Butlin R.K."/>
            <person name="Caggese C."/>
            <person name="Calvi B.R."/>
            <person name="Bernardo de Carvalho A."/>
            <person name="Caspi A."/>
            <person name="Castrezana S."/>
            <person name="Celniker S.E."/>
            <person name="Chang J.L."/>
            <person name="Chapple C."/>
            <person name="Chatterji S."/>
            <person name="Chinwalla A."/>
            <person name="Civetta A."/>
            <person name="Clifton S.W."/>
            <person name="Comeron J.M."/>
            <person name="Costello J.C."/>
            <person name="Coyne J.A."/>
            <person name="Daub J."/>
            <person name="David R.G."/>
            <person name="Delcher A.L."/>
            <person name="Delehaunty K."/>
            <person name="Do C.B."/>
            <person name="Ebling H."/>
            <person name="Edwards K."/>
            <person name="Eickbush T."/>
            <person name="Evans J.D."/>
            <person name="Filipski A."/>
            <person name="Findeiss S."/>
            <person name="Freyhult E."/>
            <person name="Fulton L."/>
            <person name="Fulton R."/>
            <person name="Garcia A.C."/>
            <person name="Gardiner A."/>
            <person name="Garfield D.A."/>
            <person name="Garvin B.E."/>
            <person name="Gibson G."/>
            <person name="Gilbert D."/>
            <person name="Gnerre S."/>
            <person name="Godfrey J."/>
            <person name="Good R."/>
            <person name="Gotea V."/>
            <person name="Gravely B."/>
            <person name="Greenberg A.J."/>
            <person name="Griffiths-Jones S."/>
            <person name="Gross S."/>
            <person name="Guigo R."/>
            <person name="Gustafson E.A."/>
            <person name="Haerty W."/>
            <person name="Hahn M.W."/>
            <person name="Halligan D.L."/>
            <person name="Halpern A.L."/>
            <person name="Halter G.M."/>
            <person name="Han M.V."/>
            <person name="Heger A."/>
            <person name="Hillier L."/>
            <person name="Hinrichs A.S."/>
            <person name="Holmes I."/>
            <person name="Hoskins R.A."/>
            <person name="Hubisz M.J."/>
            <person name="Hultmark D."/>
            <person name="Huntley M.A."/>
            <person name="Jaffe D.B."/>
            <person name="Jagadeeshan S."/>
            <person name="Jeck W.R."/>
            <person name="Johnson J."/>
            <person name="Jones C.D."/>
            <person name="Jordan W.C."/>
            <person name="Karpen G.H."/>
            <person name="Kataoka E."/>
            <person name="Keightley P.D."/>
            <person name="Kheradpour P."/>
            <person name="Kirkness E.F."/>
            <person name="Koerich L.B."/>
            <person name="Kristiansen K."/>
            <person name="Kudrna D."/>
            <person name="Kulathinal R.J."/>
            <person name="Kumar S."/>
            <person name="Kwok R."/>
            <person name="Lander E."/>
            <person name="Langley C.H."/>
            <person name="Lapoint R."/>
            <person name="Lazzaro B.P."/>
            <person name="Lee S.J."/>
            <person name="Levesque L."/>
            <person name="Li R."/>
            <person name="Lin C.F."/>
            <person name="Lin M.F."/>
            <person name="Lindblad-Toh K."/>
            <person name="Llopart A."/>
            <person name="Long M."/>
            <person name="Low L."/>
            <person name="Lozovsky E."/>
            <person name="Lu J."/>
            <person name="Luo M."/>
            <person name="Machado C.A."/>
            <person name="Makalowski W."/>
            <person name="Marzo M."/>
            <person name="Matsuda M."/>
            <person name="Matzkin L."/>
            <person name="McAllister B."/>
            <person name="McBride C.S."/>
            <person name="McKernan B."/>
            <person name="McKernan K."/>
            <person name="Mendez-Lago M."/>
            <person name="Minx P."/>
            <person name="Mollenhauer M.U."/>
            <person name="Montooth K."/>
            <person name="Mount S.M."/>
            <person name="Mu X."/>
            <person name="Myers E."/>
            <person name="Negre B."/>
            <person name="Newfeld S."/>
            <person name="Nielsen R."/>
            <person name="Noor M.A."/>
            <person name="O'Grady P."/>
            <person name="Pachter L."/>
            <person name="Papaceit M."/>
            <person name="Parisi M.J."/>
            <person name="Parisi M."/>
            <person name="Parts L."/>
            <person name="Pedersen J.S."/>
            <person name="Pesole G."/>
            <person name="Phillippy A.M."/>
            <person name="Ponting C.P."/>
            <person name="Pop M."/>
            <person name="Porcelli D."/>
            <person name="Powell J.R."/>
            <person name="Prohaska S."/>
            <person name="Pruitt K."/>
            <person name="Puig M."/>
            <person name="Quesneville H."/>
            <person name="Ram K.R."/>
            <person name="Rand D."/>
            <person name="Rasmussen M.D."/>
            <person name="Reed L.K."/>
            <person name="Reenan R."/>
            <person name="Reily A."/>
            <person name="Remington K.A."/>
            <person name="Rieger T.T."/>
            <person name="Ritchie M.G."/>
            <person name="Robin C."/>
            <person name="Rogers Y.H."/>
            <person name="Rohde C."/>
            <person name="Rozas J."/>
            <person name="Rubenfield M.J."/>
            <person name="Ruiz A."/>
            <person name="Russo S."/>
            <person name="Salzberg S.L."/>
            <person name="Sanchez-Gracia A."/>
            <person name="Saranga D.J."/>
            <person name="Sato H."/>
            <person name="Schaeffer S.W."/>
            <person name="Schatz M.C."/>
            <person name="Schlenke T."/>
            <person name="Schwartz R."/>
            <person name="Segarra C."/>
            <person name="Singh R.S."/>
            <person name="Sirot L."/>
            <person name="Sirota M."/>
            <person name="Sisneros N.B."/>
            <person name="Smith C.D."/>
            <person name="Smith T.F."/>
            <person name="Spieth J."/>
            <person name="Stage D.E."/>
            <person name="Stark A."/>
            <person name="Stephan W."/>
            <person name="Strausberg R.L."/>
            <person name="Strempel S."/>
            <person name="Sturgill D."/>
            <person name="Sutton G."/>
            <person name="Sutton G.G."/>
            <person name="Tao W."/>
            <person name="Teichmann S."/>
            <person name="Tobari Y.N."/>
            <person name="Tomimura Y."/>
            <person name="Tsolas J.M."/>
            <person name="Valente V.L."/>
            <person name="Venter E."/>
            <person name="Venter J.C."/>
            <person name="Vicario S."/>
            <person name="Vieira F.G."/>
            <person name="Vilella A.J."/>
            <person name="Villasante A."/>
            <person name="Walenz B."/>
            <person name="Wang J."/>
            <person name="Wasserman M."/>
            <person name="Watts T."/>
            <person name="Wilson D."/>
            <person name="Wilson R.K."/>
            <person name="Wing R.A."/>
            <person name="Wolfner M.F."/>
            <person name="Wong A."/>
            <person name="Wong G.K."/>
            <person name="Wu C.I."/>
            <person name="Wu G."/>
            <person name="Yamamoto D."/>
            <person name="Yang H.P."/>
            <person name="Yang S.P."/>
            <person name="Yorke J.A."/>
            <person name="Yoshida K."/>
            <person name="Zdobnov E."/>
            <person name="Zhang P."/>
            <person name="Zhang Y."/>
            <person name="Zimin A.V."/>
            <person name="Baldwin J."/>
            <person name="Abdouelleil A."/>
            <person name="Abdulkadir J."/>
            <person name="Abebe A."/>
            <person name="Abera B."/>
            <person name="Abreu J."/>
            <person name="Acer S.C."/>
            <person name="Aftuck L."/>
            <person name="Alexander A."/>
            <person name="An P."/>
            <person name="Anderson E."/>
            <person name="Anderson S."/>
            <person name="Arachi H."/>
            <person name="Azer M."/>
            <person name="Bachantsang P."/>
            <person name="Barry A."/>
            <person name="Bayul T."/>
            <person name="Berlin A."/>
            <person name="Bessette D."/>
            <person name="Bloom T."/>
            <person name="Blye J."/>
            <person name="Boguslavskiy L."/>
            <person name="Bonnet C."/>
            <person name="Boukhgalter B."/>
            <person name="Bourzgui I."/>
            <person name="Brown A."/>
            <person name="Cahill P."/>
            <person name="Channer S."/>
            <person name="Cheshatsang Y."/>
            <person name="Chuda L."/>
            <person name="Citroen M."/>
            <person name="Collymore A."/>
            <person name="Cooke P."/>
            <person name="Costello M."/>
            <person name="D'Aco K."/>
            <person name="Daza R."/>
            <person name="De Haan G."/>
            <person name="DeGray S."/>
            <person name="DeMaso C."/>
            <person name="Dhargay N."/>
            <person name="Dooley K."/>
            <person name="Dooley E."/>
            <person name="Doricent M."/>
            <person name="Dorje P."/>
            <person name="Dorjee K."/>
            <person name="Dupes A."/>
            <person name="Elong R."/>
            <person name="Falk J."/>
            <person name="Farina A."/>
            <person name="Faro S."/>
            <person name="Ferguson D."/>
            <person name="Fisher S."/>
            <person name="Foley C.D."/>
            <person name="Franke A."/>
            <person name="Friedrich D."/>
            <person name="Gadbois L."/>
            <person name="Gearin G."/>
            <person name="Gearin C.R."/>
            <person name="Giannoukos G."/>
            <person name="Goode T."/>
            <person name="Graham J."/>
            <person name="Grandbois E."/>
            <person name="Grewal S."/>
            <person name="Gyaltsen K."/>
            <person name="Hafez N."/>
            <person name="Hagos B."/>
            <person name="Hall J."/>
            <person name="Henson C."/>
            <person name="Hollinger A."/>
            <person name="Honan T."/>
            <person name="Huard M.D."/>
            <person name="Hughes L."/>
            <person name="Hurhula B."/>
            <person name="Husby M.E."/>
            <person name="Kamat A."/>
            <person name="Kanga B."/>
            <person name="Kashin S."/>
            <person name="Khazanovich D."/>
            <person name="Kisner P."/>
            <person name="Lance K."/>
            <person name="Lara M."/>
            <person name="Lee W."/>
            <person name="Lennon N."/>
            <person name="Letendre F."/>
            <person name="LeVine R."/>
            <person name="Lipovsky A."/>
            <person name="Liu X."/>
            <person name="Liu J."/>
            <person name="Liu S."/>
            <person name="Lokyitsang T."/>
            <person name="Lokyitsang Y."/>
            <person name="Lubonja R."/>
            <person name="Lui A."/>
            <person name="MacDonald P."/>
            <person name="Magnisalis V."/>
            <person name="Maru K."/>
            <person name="Matthews C."/>
            <person name="McCusker W."/>
            <person name="McDonough S."/>
            <person name="Mehta T."/>
            <person name="Meldrim J."/>
            <person name="Meneus L."/>
            <person name="Mihai O."/>
            <person name="Mihalev A."/>
            <person name="Mihova T."/>
            <person name="Mittelman R."/>
            <person name="Mlenga V."/>
            <person name="Montmayeur A."/>
            <person name="Mulrain L."/>
            <person name="Navidi A."/>
            <person name="Naylor J."/>
            <person name="Negash T."/>
            <person name="Nguyen T."/>
            <person name="Nguyen N."/>
            <person name="Nicol R."/>
            <person name="Norbu C."/>
            <person name="Norbu N."/>
            <person name="Novod N."/>
            <person name="O'Neill B."/>
            <person name="Osman S."/>
            <person name="Markiewicz E."/>
            <person name="Oyono O.L."/>
            <person name="Patti C."/>
            <person name="Phunkhang P."/>
            <person name="Pierre F."/>
            <person name="Priest M."/>
            <person name="Raghuraman S."/>
            <person name="Rege F."/>
            <person name="Reyes R."/>
            <person name="Rise C."/>
            <person name="Rogov P."/>
            <person name="Ross K."/>
            <person name="Ryan E."/>
            <person name="Settipalli S."/>
            <person name="Shea T."/>
            <person name="Sherpa N."/>
            <person name="Shi L."/>
            <person name="Shih D."/>
            <person name="Sparrow T."/>
            <person name="Spaulding J."/>
            <person name="Stalker J."/>
            <person name="Stange-Thomann N."/>
            <person name="Stavropoulos S."/>
            <person name="Stone C."/>
            <person name="Strader C."/>
            <person name="Tesfaye S."/>
            <person name="Thomson T."/>
            <person name="Thoulutsang Y."/>
            <person name="Thoulutsang D."/>
            <person name="Topham K."/>
            <person name="Topping I."/>
            <person name="Tsamla T."/>
            <person name="Vassiliev H."/>
            <person name="Vo A."/>
            <person name="Wangchuk T."/>
            <person name="Wangdi T."/>
            <person name="Weiand M."/>
            <person name="Wilkinson J."/>
            <person name="Wilson A."/>
            <person name="Yadav S."/>
            <person name="Young G."/>
            <person name="Yu Q."/>
            <person name="Zembek L."/>
            <person name="Zhong D."/>
            <person name="Zimmer A."/>
            <person name="Zwirko Z."/>
            <person name="Jaffe D.B."/>
            <person name="Alvarez P."/>
            <person name="Brockman W."/>
            <person name="Butler J."/>
            <person name="Chin C."/>
            <person name="Gnerre S."/>
            <person name="Grabherr M."/>
            <person name="Kleber M."/>
            <person name="Mauceli E."/>
            <person name="MacCallum I."/>
        </authorList>
    </citation>
    <scope>NUCLEOTIDE SEQUENCE [LARGE SCALE GENOMIC DNA]</scope>
    <source>
        <strain evidence="3">MSH-3 / Tucson 14011-0111.49</strain>
    </source>
</reference>
<dbReference type="GO" id="GO:0001216">
    <property type="term" value="F:DNA-binding transcription activator activity"/>
    <property type="evidence" value="ECO:0007669"/>
    <property type="project" value="EnsemblMetazoa"/>
</dbReference>
<name>B4H9V8_DROPE</name>
<dbReference type="GO" id="GO:0005500">
    <property type="term" value="F:juvenile hormone binding"/>
    <property type="evidence" value="ECO:0007669"/>
    <property type="project" value="EnsemblMetazoa"/>
</dbReference>
<dbReference type="GO" id="GO:0045944">
    <property type="term" value="P:positive regulation of transcription by RNA polymerase II"/>
    <property type="evidence" value="ECO:0007669"/>
    <property type="project" value="EnsemblMetazoa"/>
</dbReference>
<dbReference type="OMA" id="HHEYLQP"/>
<dbReference type="PhylomeDB" id="B4H9V8"/>
<feature type="compositionally biased region" description="Low complexity" evidence="1">
    <location>
        <begin position="7"/>
        <end position="16"/>
    </location>
</feature>
<dbReference type="EMBL" id="CH479232">
    <property type="protein sequence ID" value="EDW36615.1"/>
    <property type="molecule type" value="Genomic_DNA"/>
</dbReference>
<gene>
    <name evidence="2" type="primary">Dper\GL15998</name>
    <name evidence="2" type="ORF">Dper_GL15998</name>
</gene>
<feature type="compositionally biased region" description="Gly residues" evidence="1">
    <location>
        <begin position="284"/>
        <end position="299"/>
    </location>
</feature>
<dbReference type="Proteomes" id="UP000008744">
    <property type="component" value="Unassembled WGS sequence"/>
</dbReference>